<feature type="region of interest" description="Disordered" evidence="1">
    <location>
        <begin position="293"/>
        <end position="348"/>
    </location>
</feature>
<organism evidence="3 4">
    <name type="scientific">Hibiscus sabdariffa</name>
    <name type="common">roselle</name>
    <dbReference type="NCBI Taxonomy" id="183260"/>
    <lineage>
        <taxon>Eukaryota</taxon>
        <taxon>Viridiplantae</taxon>
        <taxon>Streptophyta</taxon>
        <taxon>Embryophyta</taxon>
        <taxon>Tracheophyta</taxon>
        <taxon>Spermatophyta</taxon>
        <taxon>Magnoliopsida</taxon>
        <taxon>eudicotyledons</taxon>
        <taxon>Gunneridae</taxon>
        <taxon>Pentapetalae</taxon>
        <taxon>rosids</taxon>
        <taxon>malvids</taxon>
        <taxon>Malvales</taxon>
        <taxon>Malvaceae</taxon>
        <taxon>Malvoideae</taxon>
        <taxon>Hibiscus</taxon>
    </lineage>
</organism>
<dbReference type="PROSITE" id="PS50879">
    <property type="entry name" value="RNASE_H_1"/>
    <property type="match status" value="1"/>
</dbReference>
<feature type="region of interest" description="Disordered" evidence="1">
    <location>
        <begin position="374"/>
        <end position="393"/>
    </location>
</feature>
<dbReference type="Pfam" id="PF13456">
    <property type="entry name" value="RVT_3"/>
    <property type="match status" value="1"/>
</dbReference>
<feature type="domain" description="RNase H type-1" evidence="2">
    <location>
        <begin position="530"/>
        <end position="612"/>
    </location>
</feature>
<sequence length="612" mass="67448">MELDHGNRNSKDSRTDIKETDGIESNTQLGQHQGLVVRNRSRNNPHQIVGNGTNNHSTRHLELDDEAGSSELSSEVSGSFMNLTKYVELGVETRSSNQSDTYSEVINGVAGIESNHFESNPEVVKGWGNNHNFETQSDSSKQSEVIQEKARIDEDEFQVNLKLSKTRASPKPEENTMQSLQDKHHVSGNSSYKFEECQSGHASLTLTSQVSSVTHETTLMQSPPVQVMDRVEDANSYKIPSLVFARSKEDWSNPSTESLFSIQLENSSISRDHIVRSTSKEYFKSVESVDLSPLPDVPVGDTDKNGVELDKTEATSVSDDALKDKKSSSVEEEIMKKPERPGVSWKSAKVTHTSVDSVDNIQAISSPTTFTDAKSVASKEKSQKQQQIERPVASSESSKSAHCNCFSCFSSCRWHCLWGVNCALQNNGKAFLLDWIGISPATRYLSIWKMVFFAIAWSIWLSRNECIFRGSGLTEAQLFDVILLRVGWWARAKWPHVPVTMEDFVWNPTCWSMSSPKKVAGLKDDWSAPHAGSVKFNTDGAVRGSFGKAGIGGILRDNSGKVLAKFSKSTGVADPTSAELLAIKEALTVFISTGLVGSYHLQVECDCSNAVS</sequence>
<dbReference type="PANTHER" id="PTHR33673">
    <property type="entry name" value="SUPPRESSOR SRP40-LIKE PROTEIN"/>
    <property type="match status" value="1"/>
</dbReference>
<reference evidence="3 4" key="1">
    <citation type="journal article" date="2024" name="G3 (Bethesda)">
        <title>Genome assembly of Hibiscus sabdariffa L. provides insights into metabolisms of medicinal natural products.</title>
        <authorList>
            <person name="Kim T."/>
        </authorList>
    </citation>
    <scope>NUCLEOTIDE SEQUENCE [LARGE SCALE GENOMIC DNA]</scope>
    <source>
        <strain evidence="3">TK-2024</strain>
        <tissue evidence="3">Old leaves</tissue>
    </source>
</reference>
<gene>
    <name evidence="3" type="ORF">V6N11_004373</name>
</gene>
<feature type="compositionally biased region" description="Basic and acidic residues" evidence="1">
    <location>
        <begin position="320"/>
        <end position="340"/>
    </location>
</feature>
<accession>A0ABR2SG04</accession>
<feature type="compositionally biased region" description="Polar residues" evidence="1">
    <location>
        <begin position="42"/>
        <end position="56"/>
    </location>
</feature>
<evidence type="ECO:0000313" key="4">
    <source>
        <dbReference type="Proteomes" id="UP001396334"/>
    </source>
</evidence>
<comment type="caution">
    <text evidence="3">The sequence shown here is derived from an EMBL/GenBank/DDBJ whole genome shotgun (WGS) entry which is preliminary data.</text>
</comment>
<feature type="compositionally biased region" description="Basic and acidic residues" evidence="1">
    <location>
        <begin position="301"/>
        <end position="313"/>
    </location>
</feature>
<dbReference type="Gene3D" id="3.30.420.10">
    <property type="entry name" value="Ribonuclease H-like superfamily/Ribonuclease H"/>
    <property type="match status" value="1"/>
</dbReference>
<proteinExistence type="predicted"/>
<feature type="compositionally biased region" description="Polar residues" evidence="1">
    <location>
        <begin position="130"/>
        <end position="145"/>
    </location>
</feature>
<dbReference type="SUPFAM" id="SSF53098">
    <property type="entry name" value="Ribonuclease H-like"/>
    <property type="match status" value="1"/>
</dbReference>
<keyword evidence="4" id="KW-1185">Reference proteome</keyword>
<feature type="region of interest" description="Disordered" evidence="1">
    <location>
        <begin position="1"/>
        <end position="59"/>
    </location>
</feature>
<dbReference type="PANTHER" id="PTHR33673:SF3">
    <property type="entry name" value="SUPPRESSOR SRP40-LIKE PROTEIN"/>
    <property type="match status" value="1"/>
</dbReference>
<dbReference type="CDD" id="cd06222">
    <property type="entry name" value="RNase_H_like"/>
    <property type="match status" value="1"/>
</dbReference>
<protein>
    <recommendedName>
        <fullName evidence="2">RNase H type-1 domain-containing protein</fullName>
    </recommendedName>
</protein>
<dbReference type="EMBL" id="JBBPBN010000015">
    <property type="protein sequence ID" value="KAK9024196.1"/>
    <property type="molecule type" value="Genomic_DNA"/>
</dbReference>
<dbReference type="Proteomes" id="UP001396334">
    <property type="component" value="Unassembled WGS sequence"/>
</dbReference>
<dbReference type="InterPro" id="IPR002156">
    <property type="entry name" value="RNaseH_domain"/>
</dbReference>
<dbReference type="InterPro" id="IPR012337">
    <property type="entry name" value="RNaseH-like_sf"/>
</dbReference>
<dbReference type="InterPro" id="IPR036397">
    <property type="entry name" value="RNaseH_sf"/>
</dbReference>
<feature type="compositionally biased region" description="Basic and acidic residues" evidence="1">
    <location>
        <begin position="1"/>
        <end position="21"/>
    </location>
</feature>
<evidence type="ECO:0000313" key="3">
    <source>
        <dbReference type="EMBL" id="KAK9024196.1"/>
    </source>
</evidence>
<evidence type="ECO:0000259" key="2">
    <source>
        <dbReference type="PROSITE" id="PS50879"/>
    </source>
</evidence>
<dbReference type="InterPro" id="IPR044730">
    <property type="entry name" value="RNase_H-like_dom_plant"/>
</dbReference>
<evidence type="ECO:0000256" key="1">
    <source>
        <dbReference type="SAM" id="MobiDB-lite"/>
    </source>
</evidence>
<feature type="region of interest" description="Disordered" evidence="1">
    <location>
        <begin position="130"/>
        <end position="151"/>
    </location>
</feature>
<name>A0ABR2SG04_9ROSI</name>